<dbReference type="AlphaFoldDB" id="A0AAW0CX57"/>
<keyword evidence="2" id="KW-1185">Reference proteome</keyword>
<evidence type="ECO:0008006" key="3">
    <source>
        <dbReference type="Google" id="ProtNLM"/>
    </source>
</evidence>
<gene>
    <name evidence="1" type="ORF">R3P38DRAFT_3309921</name>
</gene>
<evidence type="ECO:0000313" key="1">
    <source>
        <dbReference type="EMBL" id="KAK7042792.1"/>
    </source>
</evidence>
<organism evidence="1 2">
    <name type="scientific">Favolaschia claudopus</name>
    <dbReference type="NCBI Taxonomy" id="2862362"/>
    <lineage>
        <taxon>Eukaryota</taxon>
        <taxon>Fungi</taxon>
        <taxon>Dikarya</taxon>
        <taxon>Basidiomycota</taxon>
        <taxon>Agaricomycotina</taxon>
        <taxon>Agaricomycetes</taxon>
        <taxon>Agaricomycetidae</taxon>
        <taxon>Agaricales</taxon>
        <taxon>Marasmiineae</taxon>
        <taxon>Mycenaceae</taxon>
        <taxon>Favolaschia</taxon>
    </lineage>
</organism>
<accession>A0AAW0CX57</accession>
<reference evidence="1 2" key="1">
    <citation type="journal article" date="2024" name="J Genomics">
        <title>Draft genome sequencing and assembly of Favolaschia claudopus CIRM-BRFM 2984 isolated from oak limbs.</title>
        <authorList>
            <person name="Navarro D."/>
            <person name="Drula E."/>
            <person name="Chaduli D."/>
            <person name="Cazenave R."/>
            <person name="Ahrendt S."/>
            <person name="Wang J."/>
            <person name="Lipzen A."/>
            <person name="Daum C."/>
            <person name="Barry K."/>
            <person name="Grigoriev I.V."/>
            <person name="Favel A."/>
            <person name="Rosso M.N."/>
            <person name="Martin F."/>
        </authorList>
    </citation>
    <scope>NUCLEOTIDE SEQUENCE [LARGE SCALE GENOMIC DNA]</scope>
    <source>
        <strain evidence="1 2">CIRM-BRFM 2984</strain>
    </source>
</reference>
<proteinExistence type="predicted"/>
<dbReference type="Proteomes" id="UP001362999">
    <property type="component" value="Unassembled WGS sequence"/>
</dbReference>
<comment type="caution">
    <text evidence="1">The sequence shown here is derived from an EMBL/GenBank/DDBJ whole genome shotgun (WGS) entry which is preliminary data.</text>
</comment>
<dbReference type="EMBL" id="JAWWNJ010000013">
    <property type="protein sequence ID" value="KAK7042792.1"/>
    <property type="molecule type" value="Genomic_DNA"/>
</dbReference>
<name>A0AAW0CX57_9AGAR</name>
<protein>
    <recommendedName>
        <fullName evidence="3">F-box domain-containing protein</fullName>
    </recommendedName>
</protein>
<evidence type="ECO:0000313" key="2">
    <source>
        <dbReference type="Proteomes" id="UP001362999"/>
    </source>
</evidence>
<sequence>MPALPPELLDIILASVDGPTAPTTLRSCSLVAHSFVCPSQRLLFRFLTLRSKTIAAVSARLAAHPHLASHVRDLHVDIHLCSKIYEEALMATFRLLSKEHVQRIAISSYSWQTWVWDSFSEDFRHAFVSLLRLPSVRCLALTRCRGVPLGLIRYALAFYEEVGLLVASVDAKQYCDFTVPPSAIDRGCTDNSLKHLLLNYSPTQTAALHSLIMGEGFSPPTDFHGLRRLELAVPTQGSLGGLENVATRYSASLQHLVVNFWQRHDQPVVLPALPMLKSLALKASVGRLRIPEAIVSTIINLPPQTLPNLEVLRIIVDAEYDASGKIIDSNRLCEVDMALTELVQGKQLREINWGIFSNDAVAFEERIRRVLPRTTAAATGRLLFSFSTWSWKSKHDPMVHFCL</sequence>